<gene>
    <name evidence="3" type="ORF">SVA_3060</name>
</gene>
<dbReference type="AlphaFoldDB" id="A0A1B4V7V9"/>
<feature type="compositionally biased region" description="Basic and acidic residues" evidence="1">
    <location>
        <begin position="204"/>
        <end position="231"/>
    </location>
</feature>
<dbReference type="Pfam" id="PF06213">
    <property type="entry name" value="CobT"/>
    <property type="match status" value="1"/>
</dbReference>
<protein>
    <submittedName>
        <fullName evidence="3">von Willebrand factor A</fullName>
    </submittedName>
</protein>
<feature type="domain" description="VWFA" evidence="2">
    <location>
        <begin position="428"/>
        <end position="603"/>
    </location>
</feature>
<organism evidence="3 4">
    <name type="scientific">Sulfurifustis variabilis</name>
    <dbReference type="NCBI Taxonomy" id="1675686"/>
    <lineage>
        <taxon>Bacteria</taxon>
        <taxon>Pseudomonadati</taxon>
        <taxon>Pseudomonadota</taxon>
        <taxon>Gammaproteobacteria</taxon>
        <taxon>Acidiferrobacterales</taxon>
        <taxon>Acidiferrobacteraceae</taxon>
        <taxon>Sulfurifustis</taxon>
    </lineage>
</organism>
<proteinExistence type="predicted"/>
<dbReference type="InterPro" id="IPR051928">
    <property type="entry name" value="NorD/CobT"/>
</dbReference>
<dbReference type="KEGG" id="sva:SVA_3060"/>
<dbReference type="EMBL" id="AP014936">
    <property type="protein sequence ID" value="BAU49608.1"/>
    <property type="molecule type" value="Genomic_DNA"/>
</dbReference>
<dbReference type="PROSITE" id="PS50234">
    <property type="entry name" value="VWFA"/>
    <property type="match status" value="1"/>
</dbReference>
<dbReference type="GO" id="GO:0009236">
    <property type="term" value="P:cobalamin biosynthetic process"/>
    <property type="evidence" value="ECO:0007669"/>
    <property type="project" value="InterPro"/>
</dbReference>
<reference evidence="3 4" key="1">
    <citation type="submission" date="2015-08" db="EMBL/GenBank/DDBJ databases">
        <title>Complete genome sequence of Sulfurifustis variabilis.</title>
        <authorList>
            <person name="Miura A."/>
            <person name="Kojima H."/>
            <person name="Fukui M."/>
        </authorList>
    </citation>
    <scope>NUCLEOTIDE SEQUENCE [LARGE SCALE GENOMIC DNA]</scope>
    <source>
        <strain evidence="4">skN76</strain>
    </source>
</reference>
<name>A0A1B4V7V9_9GAMM</name>
<evidence type="ECO:0000256" key="1">
    <source>
        <dbReference type="SAM" id="MobiDB-lite"/>
    </source>
</evidence>
<evidence type="ECO:0000313" key="3">
    <source>
        <dbReference type="EMBL" id="BAU49608.1"/>
    </source>
</evidence>
<evidence type="ECO:0000259" key="2">
    <source>
        <dbReference type="PROSITE" id="PS50234"/>
    </source>
</evidence>
<dbReference type="SUPFAM" id="SSF53300">
    <property type="entry name" value="vWA-like"/>
    <property type="match status" value="1"/>
</dbReference>
<feature type="compositionally biased region" description="Polar residues" evidence="1">
    <location>
        <begin position="271"/>
        <end position="285"/>
    </location>
</feature>
<dbReference type="SMART" id="SM00327">
    <property type="entry name" value="VWA"/>
    <property type="match status" value="1"/>
</dbReference>
<keyword evidence="4" id="KW-1185">Reference proteome</keyword>
<dbReference type="Proteomes" id="UP000218899">
    <property type="component" value="Chromosome"/>
</dbReference>
<dbReference type="InterPro" id="IPR002035">
    <property type="entry name" value="VWF_A"/>
</dbReference>
<dbReference type="PANTHER" id="PTHR41248:SF1">
    <property type="entry name" value="NORD PROTEIN"/>
    <property type="match status" value="1"/>
</dbReference>
<feature type="compositionally biased region" description="Low complexity" evidence="1">
    <location>
        <begin position="235"/>
        <end position="245"/>
    </location>
</feature>
<dbReference type="InterPro" id="IPR006538">
    <property type="entry name" value="CobT"/>
</dbReference>
<dbReference type="Gene3D" id="3.40.50.410">
    <property type="entry name" value="von Willebrand factor, type A domain"/>
    <property type="match status" value="1"/>
</dbReference>
<dbReference type="OrthoDB" id="6064888at2"/>
<evidence type="ECO:0000313" key="4">
    <source>
        <dbReference type="Proteomes" id="UP000218899"/>
    </source>
</evidence>
<dbReference type="InterPro" id="IPR036465">
    <property type="entry name" value="vWFA_dom_sf"/>
</dbReference>
<dbReference type="PANTHER" id="PTHR41248">
    <property type="entry name" value="NORD PROTEIN"/>
    <property type="match status" value="1"/>
</dbReference>
<sequence>MRATPLHRALPIVAAALGRKFGVQVAIQGNRAATDGNTIVLPVLPDESAVRDVAWGYLAHEAAHVRYTDFETYRKSATSPLRGALMNSVEDVRIESALAHEYPGTRETIGTTVAQVLKEGGFDPDTSSPAGVLTSHVLLKLRCEVLNQEALAPLAQQADEALRKTFPKGVVTRLHGLLAEVRELRMTADALRLTDSIIRMLKEEQEKAKQQKPDPETQRDGEVEREEKAPDDAEAASAPSDAEAGAQDRQDGQAQAGSSTDPQGSAAADSEPTQGQGDGAGSSSRINDERSGNIGTGAGDGYGGDPDAIAKALEASAGDVPKDVFAKAAELLEAKAQEGIRQHGWTQLPSAEVAVSHDALKQKVLSEARANSNRLRAQLTGLVQSAREEARWSKRAGRRLDRSRLHRLAIGDTRVFVAVNEHQAPNTAVHLLVDVSGSMDEAVPQTNLTRCRLALDSACALSLALESIRGVNPAVTAFPGIDTYVQVLQRHGERVARVAGRFGQHPRGGTPMYEALWYVAAQLVLQREPRKLLIVLTDGDPSRPANVKRLVGELESRGGIEIYGVGIATMVVKSLFRSYRVINDVRELRTALFEIARAALLAA</sequence>
<accession>A0A1B4V7V9</accession>
<dbReference type="Pfam" id="PF00092">
    <property type="entry name" value="VWA"/>
    <property type="match status" value="1"/>
</dbReference>
<feature type="region of interest" description="Disordered" evidence="1">
    <location>
        <begin position="204"/>
        <end position="301"/>
    </location>
</feature>